<keyword evidence="3" id="KW-0325">Glycoprotein</keyword>
<evidence type="ECO:0000256" key="2">
    <source>
        <dbReference type="ARBA" id="ARBA00023157"/>
    </source>
</evidence>
<dbReference type="InterPro" id="IPR036426">
    <property type="entry name" value="Bulb-type_lectin_dom_sf"/>
</dbReference>
<dbReference type="PANTHER" id="PTHR47976:SF108">
    <property type="entry name" value="G-TYPE LECTIN S-RECEPTOR-LIKE SERINE_THREONINE-PROTEIN KINASE LECRK1"/>
    <property type="match status" value="1"/>
</dbReference>
<gene>
    <name evidence="6" type="ORF">RchiOBHm_Chr5g0077571</name>
</gene>
<dbReference type="Pfam" id="PF01453">
    <property type="entry name" value="B_lectin"/>
    <property type="match status" value="1"/>
</dbReference>
<keyword evidence="7" id="KW-1185">Reference proteome</keyword>
<name>A0A2P6QM30_ROSCH</name>
<evidence type="ECO:0000313" key="6">
    <source>
        <dbReference type="EMBL" id="PRQ35214.1"/>
    </source>
</evidence>
<dbReference type="STRING" id="74649.A0A2P6QM30"/>
<dbReference type="SUPFAM" id="SSF51110">
    <property type="entry name" value="alpha-D-mannose-specific plant lectins"/>
    <property type="match status" value="1"/>
</dbReference>
<dbReference type="InterPro" id="IPR051343">
    <property type="entry name" value="G-type_lectin_kinases/EP1-like"/>
</dbReference>
<evidence type="ECO:0000256" key="3">
    <source>
        <dbReference type="ARBA" id="ARBA00023180"/>
    </source>
</evidence>
<dbReference type="GO" id="GO:0004674">
    <property type="term" value="F:protein serine/threonine kinase activity"/>
    <property type="evidence" value="ECO:0007669"/>
    <property type="project" value="UniProtKB-KW"/>
</dbReference>
<organism evidence="6 7">
    <name type="scientific">Rosa chinensis</name>
    <name type="common">China rose</name>
    <dbReference type="NCBI Taxonomy" id="74649"/>
    <lineage>
        <taxon>Eukaryota</taxon>
        <taxon>Viridiplantae</taxon>
        <taxon>Streptophyta</taxon>
        <taxon>Embryophyta</taxon>
        <taxon>Tracheophyta</taxon>
        <taxon>Spermatophyta</taxon>
        <taxon>Magnoliopsida</taxon>
        <taxon>eudicotyledons</taxon>
        <taxon>Gunneridae</taxon>
        <taxon>Pentapetalae</taxon>
        <taxon>rosids</taxon>
        <taxon>fabids</taxon>
        <taxon>Rosales</taxon>
        <taxon>Rosaceae</taxon>
        <taxon>Rosoideae</taxon>
        <taxon>Rosoideae incertae sedis</taxon>
        <taxon>Rosa</taxon>
    </lineage>
</organism>
<comment type="caution">
    <text evidence="6">The sequence shown here is derived from an EMBL/GenBank/DDBJ whole genome shotgun (WGS) entry which is preliminary data.</text>
</comment>
<keyword evidence="2" id="KW-1015">Disulfide bond</keyword>
<reference evidence="6 7" key="1">
    <citation type="journal article" date="2018" name="Nat. Genet.">
        <title>The Rosa genome provides new insights in the design of modern roses.</title>
        <authorList>
            <person name="Bendahmane M."/>
        </authorList>
    </citation>
    <scope>NUCLEOTIDE SEQUENCE [LARGE SCALE GENOMIC DNA]</scope>
    <source>
        <strain evidence="7">cv. Old Blush</strain>
    </source>
</reference>
<dbReference type="OMA" id="WSANENN"/>
<dbReference type="AlphaFoldDB" id="A0A2P6QM30"/>
<evidence type="ECO:0000259" key="5">
    <source>
        <dbReference type="PROSITE" id="PS50927"/>
    </source>
</evidence>
<dbReference type="PANTHER" id="PTHR47976">
    <property type="entry name" value="G-TYPE LECTIN S-RECEPTOR-LIKE SERINE/THREONINE-PROTEIN KINASE SD2-5"/>
    <property type="match status" value="1"/>
</dbReference>
<feature type="chain" id="PRO_5015194001" evidence="4">
    <location>
        <begin position="25"/>
        <end position="202"/>
    </location>
</feature>
<dbReference type="Proteomes" id="UP000238479">
    <property type="component" value="Chromosome 5"/>
</dbReference>
<keyword evidence="6" id="KW-0808">Transferase</keyword>
<dbReference type="Gramene" id="PRQ35214">
    <property type="protein sequence ID" value="PRQ35214"/>
    <property type="gene ID" value="RchiOBHm_Chr5g0077571"/>
</dbReference>
<dbReference type="EC" id="2.7.11.1" evidence="6"/>
<dbReference type="EMBL" id="PDCK01000043">
    <property type="protein sequence ID" value="PRQ35214.1"/>
    <property type="molecule type" value="Genomic_DNA"/>
</dbReference>
<evidence type="ECO:0000256" key="1">
    <source>
        <dbReference type="ARBA" id="ARBA00022729"/>
    </source>
</evidence>
<evidence type="ECO:0000256" key="4">
    <source>
        <dbReference type="SAM" id="SignalP"/>
    </source>
</evidence>
<keyword evidence="1 4" id="KW-0732">Signal</keyword>
<proteinExistence type="predicted"/>
<dbReference type="SMART" id="SM00108">
    <property type="entry name" value="B_lectin"/>
    <property type="match status" value="1"/>
</dbReference>
<dbReference type="Gene3D" id="2.90.10.10">
    <property type="entry name" value="Bulb-type lectin domain"/>
    <property type="match status" value="2"/>
</dbReference>
<dbReference type="FunFam" id="2.90.10.10:FF:000013">
    <property type="entry name" value="G-type lectin S-receptor-like serine/threonine-protein kinase LECRK1"/>
    <property type="match status" value="1"/>
</dbReference>
<keyword evidence="6" id="KW-0723">Serine/threonine-protein kinase</keyword>
<evidence type="ECO:0000313" key="7">
    <source>
        <dbReference type="Proteomes" id="UP000238479"/>
    </source>
</evidence>
<sequence length="202" mass="22380">MAFKLIYALCFLLLLLLLPFPTPAQTYHNISLKSSLVAGEDSSPWASPSGEFAFGFQKIGNKGFILAIWFDKIPEKTIVWSANENNLAEEGSTVELNTFGQLVLNYASGEQRLLSDHHSTRGIRVAYAAMLDSGNFVLADKESNNLWESFDQPTDTILPTQTLSIGSVLFAPYTATNYSNGRFQLKLESNGNVVLYIQQTFP</sequence>
<keyword evidence="6" id="KW-0418">Kinase</keyword>
<dbReference type="PROSITE" id="PS50927">
    <property type="entry name" value="BULB_LECTIN"/>
    <property type="match status" value="1"/>
</dbReference>
<accession>A0A2P6QM30</accession>
<feature type="domain" description="Bulb-type lectin" evidence="5">
    <location>
        <begin position="27"/>
        <end position="151"/>
    </location>
</feature>
<feature type="signal peptide" evidence="4">
    <location>
        <begin position="1"/>
        <end position="24"/>
    </location>
</feature>
<dbReference type="InterPro" id="IPR001480">
    <property type="entry name" value="Bulb-type_lectin_dom"/>
</dbReference>
<protein>
    <submittedName>
        <fullName evidence="6">Putative non-specific serine/threonine protein kinase</fullName>
        <ecNumber evidence="6">2.7.11.1</ecNumber>
    </submittedName>
</protein>